<accession>A0A4Y7Q9D5</accession>
<dbReference type="InterPro" id="IPR001969">
    <property type="entry name" value="Aspartic_peptidase_AS"/>
</dbReference>
<keyword evidence="1" id="KW-0645">Protease</keyword>
<keyword evidence="2" id="KW-0732">Signal</keyword>
<dbReference type="EMBL" id="ML170170">
    <property type="protein sequence ID" value="TDL23420.1"/>
    <property type="molecule type" value="Genomic_DNA"/>
</dbReference>
<feature type="chain" id="PRO_5021314586" description="Peptidase A1 domain-containing protein" evidence="2">
    <location>
        <begin position="23"/>
        <end position="115"/>
    </location>
</feature>
<sequence length="115" mass="12518">MKFPVIFLSILFVLLDATPSNAIKFSIHPRPRAGGLSRRVDMSGGRTALQNSGDTSYYCNISLGGIQHTVIIDTGSSDLWVTKTVTDSKALNVHAEVDYVGGSASDMQRRLHPRN</sequence>
<keyword evidence="1" id="KW-0064">Aspartyl protease</keyword>
<evidence type="ECO:0000256" key="1">
    <source>
        <dbReference type="ARBA" id="ARBA00022750"/>
    </source>
</evidence>
<name>A0A4Y7Q9D5_9AGAM</name>
<gene>
    <name evidence="4" type="ORF">BD410DRAFT_160072</name>
</gene>
<organism evidence="4 5">
    <name type="scientific">Rickenella mellea</name>
    <dbReference type="NCBI Taxonomy" id="50990"/>
    <lineage>
        <taxon>Eukaryota</taxon>
        <taxon>Fungi</taxon>
        <taxon>Dikarya</taxon>
        <taxon>Basidiomycota</taxon>
        <taxon>Agaricomycotina</taxon>
        <taxon>Agaricomycetes</taxon>
        <taxon>Hymenochaetales</taxon>
        <taxon>Rickenellaceae</taxon>
        <taxon>Rickenella</taxon>
    </lineage>
</organism>
<dbReference type="GO" id="GO:0006508">
    <property type="term" value="P:proteolysis"/>
    <property type="evidence" value="ECO:0007669"/>
    <property type="project" value="InterPro"/>
</dbReference>
<evidence type="ECO:0000259" key="3">
    <source>
        <dbReference type="PROSITE" id="PS51767"/>
    </source>
</evidence>
<dbReference type="VEuPathDB" id="FungiDB:BD410DRAFT_160072"/>
<dbReference type="AlphaFoldDB" id="A0A4Y7Q9D5"/>
<dbReference type="GO" id="GO:0004190">
    <property type="term" value="F:aspartic-type endopeptidase activity"/>
    <property type="evidence" value="ECO:0007669"/>
    <property type="project" value="UniProtKB-KW"/>
</dbReference>
<evidence type="ECO:0000313" key="5">
    <source>
        <dbReference type="Proteomes" id="UP000294933"/>
    </source>
</evidence>
<proteinExistence type="predicted"/>
<dbReference type="Proteomes" id="UP000294933">
    <property type="component" value="Unassembled WGS sequence"/>
</dbReference>
<evidence type="ECO:0000313" key="4">
    <source>
        <dbReference type="EMBL" id="TDL23420.1"/>
    </source>
</evidence>
<dbReference type="Pfam" id="PF00026">
    <property type="entry name" value="Asp"/>
    <property type="match status" value="1"/>
</dbReference>
<keyword evidence="1" id="KW-0378">Hydrolase</keyword>
<dbReference type="SUPFAM" id="SSF50630">
    <property type="entry name" value="Acid proteases"/>
    <property type="match status" value="1"/>
</dbReference>
<dbReference type="STRING" id="50990.A0A4Y7Q9D5"/>
<feature type="signal peptide" evidence="2">
    <location>
        <begin position="1"/>
        <end position="22"/>
    </location>
</feature>
<dbReference type="Gene3D" id="2.40.70.10">
    <property type="entry name" value="Acid Proteases"/>
    <property type="match status" value="1"/>
</dbReference>
<dbReference type="InterPro" id="IPR033121">
    <property type="entry name" value="PEPTIDASE_A1"/>
</dbReference>
<evidence type="ECO:0000256" key="2">
    <source>
        <dbReference type="SAM" id="SignalP"/>
    </source>
</evidence>
<dbReference type="PROSITE" id="PS00141">
    <property type="entry name" value="ASP_PROTEASE"/>
    <property type="match status" value="1"/>
</dbReference>
<dbReference type="OrthoDB" id="3255337at2759"/>
<reference evidence="4 5" key="1">
    <citation type="submission" date="2018-06" db="EMBL/GenBank/DDBJ databases">
        <title>A transcriptomic atlas of mushroom development highlights an independent origin of complex multicellularity.</title>
        <authorList>
            <consortium name="DOE Joint Genome Institute"/>
            <person name="Krizsan K."/>
            <person name="Almasi E."/>
            <person name="Merenyi Z."/>
            <person name="Sahu N."/>
            <person name="Viragh M."/>
            <person name="Koszo T."/>
            <person name="Mondo S."/>
            <person name="Kiss B."/>
            <person name="Balint B."/>
            <person name="Kues U."/>
            <person name="Barry K."/>
            <person name="Hegedus J.C."/>
            <person name="Henrissat B."/>
            <person name="Johnson J."/>
            <person name="Lipzen A."/>
            <person name="Ohm R."/>
            <person name="Nagy I."/>
            <person name="Pangilinan J."/>
            <person name="Yan J."/>
            <person name="Xiong Y."/>
            <person name="Grigoriev I.V."/>
            <person name="Hibbett D.S."/>
            <person name="Nagy L.G."/>
        </authorList>
    </citation>
    <scope>NUCLEOTIDE SEQUENCE [LARGE SCALE GENOMIC DNA]</scope>
    <source>
        <strain evidence="4 5">SZMC22713</strain>
    </source>
</reference>
<keyword evidence="5" id="KW-1185">Reference proteome</keyword>
<dbReference type="InterPro" id="IPR021109">
    <property type="entry name" value="Peptidase_aspartic_dom_sf"/>
</dbReference>
<feature type="domain" description="Peptidase A1" evidence="3">
    <location>
        <begin position="57"/>
        <end position="115"/>
    </location>
</feature>
<dbReference type="PROSITE" id="PS51767">
    <property type="entry name" value="PEPTIDASE_A1"/>
    <property type="match status" value="1"/>
</dbReference>
<protein>
    <recommendedName>
        <fullName evidence="3">Peptidase A1 domain-containing protein</fullName>
    </recommendedName>
</protein>